<proteinExistence type="inferred from homology"/>
<reference evidence="11" key="1">
    <citation type="submission" date="2023-04" db="EMBL/GenBank/DDBJ databases">
        <authorList>
            <person name="Vijverberg K."/>
            <person name="Xiong W."/>
            <person name="Schranz E."/>
        </authorList>
    </citation>
    <scope>NUCLEOTIDE SEQUENCE</scope>
</reference>
<dbReference type="GO" id="GO:0005874">
    <property type="term" value="C:microtubule"/>
    <property type="evidence" value="ECO:0007669"/>
    <property type="project" value="UniProtKB-KW"/>
</dbReference>
<dbReference type="Proteomes" id="UP001177003">
    <property type="component" value="Chromosome 0"/>
</dbReference>
<evidence type="ECO:0000256" key="6">
    <source>
        <dbReference type="ARBA" id="ARBA00034488"/>
    </source>
</evidence>
<keyword evidence="1" id="KW-0493">Microtubule</keyword>
<feature type="coiled-coil region" evidence="8">
    <location>
        <begin position="863"/>
        <end position="926"/>
    </location>
</feature>
<dbReference type="SMART" id="SM00129">
    <property type="entry name" value="KISc"/>
    <property type="match status" value="1"/>
</dbReference>
<sequence length="1871" mass="216783">MMRDSKLSRRNSGKNLNFEETENVPVNVNIRESSIRRMSIDSCSRPPLNSIQEPLQNPSKPAQEPVFRSSKTHRTPTKAKSRHQESAMTMRTPEKQGVVARDRFGWGNDSTVNTPRSCRTLGRASLGFPELNSAHSTPTKTVTKPPNPGLIYGGNSRPPVRTGNFAALSKGIPVTSNTCTTVNTIEVPHFDLREDPSFWMDHNVQVLIRIRPLNGMEITSQGYNRCLKQESAQCLTWVGNPETRFTFDHVACETIDQETLFKMVGEPMVENCLSGYNSCMFAYGQTGSGKTHTMLGEINNLEVKPSQYRGMTPRIFEFLFSRIIAEEGSRKNERLTYNCKCSFLEIYNEQITDLLDPSSTNLQLREDVKKGVYVENLTELEVHTVGDILRLLSQGSANRRVASTNMNRESSRSHSVFTCVIESRWEKDSTSNLRFARLNLVDLAGSERQKSSGAEGERLKEAANINKSLSTLGHVIMVLVDGANARTKHVPYRDSRLTFLLQDSLGGNSKTMIIANVSPSISSATETLNTLKFAQRAKLIQNNAVINEDASGDVEALQHQIRLLKEELVTLKRLNISRSLTNNSKDENCSNESSLDNYEDDDEKILRVSCKQLKSLETSLNGALRREQSTENSIKQLEAEIEQLNSLVHQREEENRCTKMMLKFREDKIQRMECLLSGSLSVDSYLLEENKMVNEEIKILRGKVERNPEVTRFAVENIRLLEQLRRFQDFYEEGEREMLLTEVSELRDQLTLSLELNLNQSIQKESTQDKKQDDFLQLELENSKKELEKCMEKNAKLCREIADLNDLLEMQKSEVIKDEILANNTKEILDLQLEVEILKIILKEERLIHVETDEKFLLITKQCENLKEELQEAKSIIEALEIQNLVSINELEDLKNTNNNQYSEILNEKELEITSLNDKILSQESKEQTSLTKVQDSLEKAKKLNTFYQNDRVFHESNEEQMDEVRKQVEAETSEVIVCLQEELCNIQKKMQENSLKERETQQELIILQEKLDVMSECNRTLREKFEEKDRVLFGLCEEIEEVLSAGDMALDDVLNRFVNGKQEWVSEKLKIIARNVYEKELRIEELNSCLEDAKRKSNEMESMLRSLRGAILVMSEAHQQDCNKKDEEIVEKECEIDKLKECLVEKDFAIEVESCCYFDKFLETDFMIEEMKIEISEMKKKEVFLINERESYSILEEQIEEDTISMKKEVEEIEHMILEIQAKNQDLMSFDFDNIKSCVHEMLTWHEEIWCEIIAKDWVVSVLHVCHMGILMETLSGLNVEKSLLHHGLCESNALVSELKGQNGKSRKELEACSMLRGKLLVDIKNGFDRISRKEEETGNLSIKITNFEKKILDLQVMEEAMLERFNHMGDELFTIMKEIDVIEVIHDEDEEKIVIDSFEKEIELLLKLEKMVSINNDLEKEKFSTFMELEKFKEDMIISFVDMKLKDSFDLEMSSCKLQHELEMNVEELRLQKEENKRLSIMLKDQKHEIEEAFEELRLQKEENKRLSIMLKDQKHVIEEAFEELRLQKEENIRLSIMLKDQKHEIEAFEANFEALQCEIYESVVKSHVLDEKNILIESLKEDVKTISCEKDEKEEELKVYEKSVEELECTVNVLENQIKMVKGDAERQWLQREEAEVELHALKQSNDSVIMQRDLDEKEKELQDLLRRNIILQKEIISKDAQIIELNLQKVQSREYNEKIKAMGETTPDVNNINSPLKRVERSGSRSKGQNGSPFKSIRLGFVQQVNCEKEEELISARIRIQELEGLVASWQKENNEGVKQQQLLTMENEMLKNEIDNLKKNVMELEVEGQQNLQQQIHHHAKIKEENNVLKAQNDEISHKLKRAEVIIRRVKEELANLRATSERKPC</sequence>
<dbReference type="Gene3D" id="3.40.850.10">
    <property type="entry name" value="Kinesin motor domain"/>
    <property type="match status" value="1"/>
</dbReference>
<dbReference type="InterPro" id="IPR001752">
    <property type="entry name" value="Kinesin_motor_dom"/>
</dbReference>
<dbReference type="InterPro" id="IPR027417">
    <property type="entry name" value="P-loop_NTPase"/>
</dbReference>
<dbReference type="InterPro" id="IPR044986">
    <property type="entry name" value="KIF15/KIN-12"/>
</dbReference>
<evidence type="ECO:0000313" key="11">
    <source>
        <dbReference type="EMBL" id="CAI9265665.1"/>
    </source>
</evidence>
<dbReference type="Pfam" id="PF00225">
    <property type="entry name" value="Kinesin"/>
    <property type="match status" value="1"/>
</dbReference>
<evidence type="ECO:0000256" key="4">
    <source>
        <dbReference type="ARBA" id="ARBA00023054"/>
    </source>
</evidence>
<evidence type="ECO:0000256" key="5">
    <source>
        <dbReference type="ARBA" id="ARBA00023175"/>
    </source>
</evidence>
<evidence type="ECO:0000256" key="3">
    <source>
        <dbReference type="ARBA" id="ARBA00022840"/>
    </source>
</evidence>
<feature type="coiled-coil region" evidence="8">
    <location>
        <begin position="773"/>
        <end position="814"/>
    </location>
</feature>
<evidence type="ECO:0000313" key="12">
    <source>
        <dbReference type="Proteomes" id="UP001177003"/>
    </source>
</evidence>
<feature type="region of interest" description="Disordered" evidence="9">
    <location>
        <begin position="129"/>
        <end position="153"/>
    </location>
</feature>
<comment type="similarity">
    <text evidence="6">Belongs to the TRAFAC class myosin-kinesin ATPase superfamily. Kinesin family. KIN-12 subfamily.</text>
</comment>
<evidence type="ECO:0000256" key="7">
    <source>
        <dbReference type="PROSITE-ProRule" id="PRU00283"/>
    </source>
</evidence>
<evidence type="ECO:0000259" key="10">
    <source>
        <dbReference type="PROSITE" id="PS50067"/>
    </source>
</evidence>
<keyword evidence="3 7" id="KW-0067">ATP-binding</keyword>
<evidence type="ECO:0000256" key="1">
    <source>
        <dbReference type="ARBA" id="ARBA00022701"/>
    </source>
</evidence>
<evidence type="ECO:0000256" key="8">
    <source>
        <dbReference type="SAM" id="Coils"/>
    </source>
</evidence>
<feature type="coiled-coil region" evidence="8">
    <location>
        <begin position="620"/>
        <end position="654"/>
    </location>
</feature>
<dbReference type="PANTHER" id="PTHR37739:SF8">
    <property type="entry name" value="KINESIN-LIKE PROTEIN KIN-12D"/>
    <property type="match status" value="1"/>
</dbReference>
<dbReference type="EMBL" id="OX465086">
    <property type="protein sequence ID" value="CAI9265665.1"/>
    <property type="molecule type" value="Genomic_DNA"/>
</dbReference>
<keyword evidence="12" id="KW-1185">Reference proteome</keyword>
<dbReference type="FunFam" id="3.40.850.10:FF:000033">
    <property type="entry name" value="Kinesin-like protein KIN-12E"/>
    <property type="match status" value="1"/>
</dbReference>
<keyword evidence="2 7" id="KW-0547">Nucleotide-binding</keyword>
<dbReference type="PANTHER" id="PTHR37739">
    <property type="entry name" value="KINESIN-LIKE PROTEIN KIN-12D"/>
    <property type="match status" value="1"/>
</dbReference>
<dbReference type="PROSITE" id="PS00411">
    <property type="entry name" value="KINESIN_MOTOR_1"/>
    <property type="match status" value="1"/>
</dbReference>
<organism evidence="11 12">
    <name type="scientific">Lactuca saligna</name>
    <name type="common">Willowleaf lettuce</name>
    <dbReference type="NCBI Taxonomy" id="75948"/>
    <lineage>
        <taxon>Eukaryota</taxon>
        <taxon>Viridiplantae</taxon>
        <taxon>Streptophyta</taxon>
        <taxon>Embryophyta</taxon>
        <taxon>Tracheophyta</taxon>
        <taxon>Spermatophyta</taxon>
        <taxon>Magnoliopsida</taxon>
        <taxon>eudicotyledons</taxon>
        <taxon>Gunneridae</taxon>
        <taxon>Pentapetalae</taxon>
        <taxon>asterids</taxon>
        <taxon>campanulids</taxon>
        <taxon>Asterales</taxon>
        <taxon>Asteraceae</taxon>
        <taxon>Cichorioideae</taxon>
        <taxon>Cichorieae</taxon>
        <taxon>Lactucinae</taxon>
        <taxon>Lactuca</taxon>
    </lineage>
</organism>
<dbReference type="InterPro" id="IPR036961">
    <property type="entry name" value="Kinesin_motor_dom_sf"/>
</dbReference>
<feature type="coiled-coil region" evidence="8">
    <location>
        <begin position="1459"/>
        <end position="1678"/>
    </location>
</feature>
<evidence type="ECO:0000256" key="2">
    <source>
        <dbReference type="ARBA" id="ARBA00022741"/>
    </source>
</evidence>
<dbReference type="GO" id="GO:0007018">
    <property type="term" value="P:microtubule-based movement"/>
    <property type="evidence" value="ECO:0007669"/>
    <property type="project" value="InterPro"/>
</dbReference>
<dbReference type="SUPFAM" id="SSF52540">
    <property type="entry name" value="P-loop containing nucleoside triphosphate hydrolases"/>
    <property type="match status" value="1"/>
</dbReference>
<feature type="coiled-coil region" evidence="8">
    <location>
        <begin position="1084"/>
        <end position="1143"/>
    </location>
</feature>
<keyword evidence="4 8" id="KW-0175">Coiled coil</keyword>
<dbReference type="GO" id="GO:0008017">
    <property type="term" value="F:microtubule binding"/>
    <property type="evidence" value="ECO:0007669"/>
    <property type="project" value="InterPro"/>
</dbReference>
<dbReference type="PROSITE" id="PS50067">
    <property type="entry name" value="KINESIN_MOTOR_2"/>
    <property type="match status" value="1"/>
</dbReference>
<feature type="region of interest" description="Disordered" evidence="9">
    <location>
        <begin position="1709"/>
        <end position="1736"/>
    </location>
</feature>
<feature type="coiled-coil region" evidence="8">
    <location>
        <begin position="547"/>
        <end position="574"/>
    </location>
</feature>
<dbReference type="PRINTS" id="PR00380">
    <property type="entry name" value="KINESINHEAVY"/>
</dbReference>
<feature type="binding site" evidence="7">
    <location>
        <begin position="284"/>
        <end position="291"/>
    </location>
    <ligand>
        <name>ATP</name>
        <dbReference type="ChEBI" id="CHEBI:30616"/>
    </ligand>
</feature>
<dbReference type="GO" id="GO:0005524">
    <property type="term" value="F:ATP binding"/>
    <property type="evidence" value="ECO:0007669"/>
    <property type="project" value="UniProtKB-UniRule"/>
</dbReference>
<feature type="compositionally biased region" description="Polar residues" evidence="9">
    <location>
        <begin position="47"/>
        <end position="60"/>
    </location>
</feature>
<accession>A0AA35Y5B2</accession>
<evidence type="ECO:0000256" key="9">
    <source>
        <dbReference type="SAM" id="MobiDB-lite"/>
    </source>
</evidence>
<feature type="domain" description="Kinesin motor" evidence="10">
    <location>
        <begin position="203"/>
        <end position="540"/>
    </location>
</feature>
<feature type="region of interest" description="Disordered" evidence="9">
    <location>
        <begin position="1"/>
        <end position="94"/>
    </location>
</feature>
<gene>
    <name evidence="11" type="ORF">LSALG_LOCUS6259</name>
</gene>
<protein>
    <recommendedName>
        <fullName evidence="10">Kinesin motor domain-containing protein</fullName>
    </recommendedName>
</protein>
<name>A0AA35Y5B2_LACSI</name>
<dbReference type="GO" id="GO:0003777">
    <property type="term" value="F:microtubule motor activity"/>
    <property type="evidence" value="ECO:0007669"/>
    <property type="project" value="InterPro"/>
</dbReference>
<keyword evidence="5 7" id="KW-0505">Motor protein</keyword>
<feature type="coiled-coil region" evidence="8">
    <location>
        <begin position="1757"/>
        <end position="1865"/>
    </location>
</feature>
<dbReference type="InterPro" id="IPR019821">
    <property type="entry name" value="Kinesin_motor_CS"/>
</dbReference>
<feature type="compositionally biased region" description="Basic residues" evidence="9">
    <location>
        <begin position="70"/>
        <end position="81"/>
    </location>
</feature>